<reference evidence="1" key="1">
    <citation type="submission" date="2025-05" db="UniProtKB">
        <authorList>
            <consortium name="RefSeq"/>
        </authorList>
    </citation>
    <scope>NUCLEOTIDE SEQUENCE [LARGE SCALE GENOMIC DNA]</scope>
</reference>
<name>A0ABM4B6Q0_HYDVU</name>
<accession>A0ABM4B6Q0</accession>
<reference evidence="2" key="2">
    <citation type="submission" date="2025-08" db="UniProtKB">
        <authorList>
            <consortium name="RefSeq"/>
        </authorList>
    </citation>
    <scope>IDENTIFICATION</scope>
</reference>
<proteinExistence type="predicted"/>
<organism evidence="1 2">
    <name type="scientific">Hydra vulgaris</name>
    <name type="common">Hydra</name>
    <name type="synonym">Hydra attenuata</name>
    <dbReference type="NCBI Taxonomy" id="6087"/>
    <lineage>
        <taxon>Eukaryota</taxon>
        <taxon>Metazoa</taxon>
        <taxon>Cnidaria</taxon>
        <taxon>Hydrozoa</taxon>
        <taxon>Hydroidolina</taxon>
        <taxon>Anthoathecata</taxon>
        <taxon>Aplanulata</taxon>
        <taxon>Hydridae</taxon>
        <taxon>Hydra</taxon>
    </lineage>
</organism>
<evidence type="ECO:0000313" key="2">
    <source>
        <dbReference type="RefSeq" id="XP_065644547.1"/>
    </source>
</evidence>
<dbReference type="GeneID" id="136075407"/>
<dbReference type="Proteomes" id="UP001652625">
    <property type="component" value="Chromosome 01"/>
</dbReference>
<keyword evidence="1" id="KW-1185">Reference proteome</keyword>
<sequence length="75" mass="8542">MLFLTKVCGRYLMNNCAQKDRPNVTEKQDLSKSIIDCFPILHDGQRVAMDTSLIEKRLVESWNTLFVAGVLIAEI</sequence>
<evidence type="ECO:0000313" key="1">
    <source>
        <dbReference type="Proteomes" id="UP001652625"/>
    </source>
</evidence>
<gene>
    <name evidence="2" type="primary">LOC136075407</name>
</gene>
<dbReference type="RefSeq" id="XP_065644547.1">
    <property type="nucleotide sequence ID" value="XM_065788475.1"/>
</dbReference>
<protein>
    <submittedName>
        <fullName evidence="2">Uncharacterized protein LOC136075407 isoform X4</fullName>
    </submittedName>
</protein>